<dbReference type="Gene3D" id="3.90.550.10">
    <property type="entry name" value="Spore Coat Polysaccharide Biosynthesis Protein SpsA, Chain A"/>
    <property type="match status" value="1"/>
</dbReference>
<proteinExistence type="predicted"/>
<keyword evidence="4" id="KW-1185">Reference proteome</keyword>
<dbReference type="CDD" id="cd00761">
    <property type="entry name" value="Glyco_tranf_GTA_type"/>
    <property type="match status" value="1"/>
</dbReference>
<dbReference type="HOGENOM" id="CLU_1271141_0_0_11"/>
<reference evidence="3 4" key="1">
    <citation type="journal article" date="2005" name="Proc. Natl. Acad. Sci. U.S.A.">
        <title>The complete genome sequence of Mycobacterium avium subspecies paratuberculosis.</title>
        <authorList>
            <person name="Li L."/>
            <person name="Bannantine J.P."/>
            <person name="Zhang Q."/>
            <person name="Amonsin A."/>
            <person name="May B.J."/>
            <person name="Alt D."/>
            <person name="Banerji N."/>
            <person name="Kanjilal S."/>
            <person name="Kapur V."/>
        </authorList>
    </citation>
    <scope>NUCLEOTIDE SEQUENCE [LARGE SCALE GENOMIC DNA]</scope>
    <source>
        <strain evidence="4">ATCC BAA-968 / K-10</strain>
    </source>
</reference>
<dbReference type="EMBL" id="AE016958">
    <property type="protein sequence ID" value="AAS06706.1"/>
    <property type="molecule type" value="Genomic_DNA"/>
</dbReference>
<evidence type="ECO:0000313" key="4">
    <source>
        <dbReference type="Proteomes" id="UP000000580"/>
    </source>
</evidence>
<organism evidence="3 4">
    <name type="scientific">Mycolicibacterium paratuberculosis (strain ATCC BAA-968 / K-10)</name>
    <name type="common">Mycobacterium paratuberculosis</name>
    <dbReference type="NCBI Taxonomy" id="262316"/>
    <lineage>
        <taxon>Bacteria</taxon>
        <taxon>Bacillati</taxon>
        <taxon>Actinomycetota</taxon>
        <taxon>Actinomycetes</taxon>
        <taxon>Mycobacteriales</taxon>
        <taxon>Mycobacteriaceae</taxon>
        <taxon>Mycobacterium</taxon>
        <taxon>Mycobacterium avium complex (MAC)</taxon>
    </lineage>
</organism>
<dbReference type="KEGG" id="mpa:MAP_4156"/>
<dbReference type="PANTHER" id="PTHR43646:SF6">
    <property type="entry name" value="PRE-MYCOFACTOCIN GLYCOSYLTRANSFERASE"/>
    <property type="match status" value="1"/>
</dbReference>
<dbReference type="Proteomes" id="UP000000580">
    <property type="component" value="Chromosome"/>
</dbReference>
<protein>
    <recommendedName>
        <fullName evidence="2">Glycosyltransferase 2-like domain-containing protein</fullName>
    </recommendedName>
</protein>
<dbReference type="InterPro" id="IPR001173">
    <property type="entry name" value="Glyco_trans_2-like"/>
</dbReference>
<gene>
    <name evidence="3" type="ordered locus">MAP_4156</name>
</gene>
<accession>Q73SB8</accession>
<evidence type="ECO:0000259" key="2">
    <source>
        <dbReference type="Pfam" id="PF00535"/>
    </source>
</evidence>
<dbReference type="PANTHER" id="PTHR43646">
    <property type="entry name" value="GLYCOSYLTRANSFERASE"/>
    <property type="match status" value="1"/>
</dbReference>
<sequence>MTAPAPRLPDGFAVQVDRRVRVLGDGSALLGGSPTRLLKLAPAAQDLLCDGRLKVRDDVSAQLARTLLDATVAHPRPAGGPSHHDVTVVIPVRDNLSGVRRLVSSLRGLRVVVVDDGSFPPIEPEDFVGAHCDIEVLRHHRSKGPAAARNTGLAACRTDFVAFLDSDVAPRRGWLEALLGHFCDPTVGAGRAAHRRPVAQRERGGPLRGGALLARPR</sequence>
<name>Q73SB8_MYCPA</name>
<dbReference type="eggNOG" id="COG1216">
    <property type="taxonomic scope" value="Bacteria"/>
</dbReference>
<dbReference type="AlphaFoldDB" id="Q73SB8"/>
<evidence type="ECO:0000256" key="1">
    <source>
        <dbReference type="SAM" id="MobiDB-lite"/>
    </source>
</evidence>
<dbReference type="STRING" id="262316.MAP_4156"/>
<dbReference type="InterPro" id="IPR029044">
    <property type="entry name" value="Nucleotide-diphossugar_trans"/>
</dbReference>
<dbReference type="SUPFAM" id="SSF53448">
    <property type="entry name" value="Nucleotide-diphospho-sugar transferases"/>
    <property type="match status" value="1"/>
</dbReference>
<evidence type="ECO:0000313" key="3">
    <source>
        <dbReference type="EMBL" id="AAS06706.1"/>
    </source>
</evidence>
<dbReference type="Pfam" id="PF00535">
    <property type="entry name" value="Glycos_transf_2"/>
    <property type="match status" value="1"/>
</dbReference>
<feature type="domain" description="Glycosyltransferase 2-like" evidence="2">
    <location>
        <begin position="87"/>
        <end position="198"/>
    </location>
</feature>
<feature type="region of interest" description="Disordered" evidence="1">
    <location>
        <begin position="193"/>
        <end position="217"/>
    </location>
</feature>